<accession>W4H7Q8</accession>
<dbReference type="AlphaFoldDB" id="W4H7Q8"/>
<reference evidence="1" key="1">
    <citation type="submission" date="2013-12" db="EMBL/GenBank/DDBJ databases">
        <title>The Genome Sequence of Aphanomyces astaci APO3.</title>
        <authorList>
            <consortium name="The Broad Institute Genomics Platform"/>
            <person name="Russ C."/>
            <person name="Tyler B."/>
            <person name="van West P."/>
            <person name="Dieguez-Uribeondo J."/>
            <person name="Young S.K."/>
            <person name="Zeng Q."/>
            <person name="Gargeya S."/>
            <person name="Fitzgerald M."/>
            <person name="Abouelleil A."/>
            <person name="Alvarado L."/>
            <person name="Chapman S.B."/>
            <person name="Gainer-Dewar J."/>
            <person name="Goldberg J."/>
            <person name="Griggs A."/>
            <person name="Gujja S."/>
            <person name="Hansen M."/>
            <person name="Howarth C."/>
            <person name="Imamovic A."/>
            <person name="Ireland A."/>
            <person name="Larimer J."/>
            <person name="McCowan C."/>
            <person name="Murphy C."/>
            <person name="Pearson M."/>
            <person name="Poon T.W."/>
            <person name="Priest M."/>
            <person name="Roberts A."/>
            <person name="Saif S."/>
            <person name="Shea T."/>
            <person name="Sykes S."/>
            <person name="Wortman J."/>
            <person name="Nusbaum C."/>
            <person name="Birren B."/>
        </authorList>
    </citation>
    <scope>NUCLEOTIDE SEQUENCE [LARGE SCALE GENOMIC DNA]</scope>
    <source>
        <strain evidence="1">APO3</strain>
    </source>
</reference>
<dbReference type="VEuPathDB" id="FungiDB:H257_01112"/>
<dbReference type="OrthoDB" id="68328at2759"/>
<evidence type="ECO:0000313" key="1">
    <source>
        <dbReference type="EMBL" id="ETV87586.1"/>
    </source>
</evidence>
<gene>
    <name evidence="1" type="ORF">H257_01112</name>
</gene>
<protein>
    <submittedName>
        <fullName evidence="1">Uncharacterized protein</fullName>
    </submittedName>
</protein>
<proteinExistence type="predicted"/>
<dbReference type="EMBL" id="KI913115">
    <property type="protein sequence ID" value="ETV87586.1"/>
    <property type="molecule type" value="Genomic_DNA"/>
</dbReference>
<dbReference type="GeneID" id="20803108"/>
<name>W4H7Q8_APHAT</name>
<organism evidence="1">
    <name type="scientific">Aphanomyces astaci</name>
    <name type="common">Crayfish plague agent</name>
    <dbReference type="NCBI Taxonomy" id="112090"/>
    <lineage>
        <taxon>Eukaryota</taxon>
        <taxon>Sar</taxon>
        <taxon>Stramenopiles</taxon>
        <taxon>Oomycota</taxon>
        <taxon>Saprolegniomycetes</taxon>
        <taxon>Saprolegniales</taxon>
        <taxon>Verrucalvaceae</taxon>
        <taxon>Aphanomyces</taxon>
    </lineage>
</organism>
<sequence>MDAESFTNTMKIARRVVATYVSTCYQKFERSKRLHEALVSRKWPEISYVNLELRHIYVKNGLPCFCGIEVSTLDQLADTLVKMHVSSIHRANALDTCLLDMGIPTWTPTLNRSMRLLSSQFVQYGVATVTKDFVLTSANCVGQNILSSPEYKRQMSLWRLAQQQQIDVVAALAEVGDFVHQVVLDWISRGVVHTSHKHGGTINSVDGILEFLVDHYRPKSCSSCRKAVGVSGVNCSFCELAICKSCVCECYKCGAKLCGTCSAIIYSNDTSITLCMGGCAL</sequence>
<dbReference type="RefSeq" id="XP_009822449.1">
    <property type="nucleotide sequence ID" value="XM_009824147.1"/>
</dbReference>